<reference evidence="1 2" key="1">
    <citation type="submission" date="2016-11" db="EMBL/GenBank/DDBJ databases">
        <authorList>
            <person name="Jaros S."/>
            <person name="Januszkiewicz K."/>
            <person name="Wedrychowicz H."/>
        </authorList>
    </citation>
    <scope>NUCLEOTIDE SEQUENCE [LARGE SCALE GENOMIC DNA]</scope>
    <source>
        <strain evidence="1 2">DSM 27063</strain>
    </source>
</reference>
<organism evidence="1 2">
    <name type="scientific">Tangfeifania diversioriginum</name>
    <dbReference type="NCBI Taxonomy" id="1168035"/>
    <lineage>
        <taxon>Bacteria</taxon>
        <taxon>Pseudomonadati</taxon>
        <taxon>Bacteroidota</taxon>
        <taxon>Bacteroidia</taxon>
        <taxon>Marinilabiliales</taxon>
        <taxon>Prolixibacteraceae</taxon>
        <taxon>Tangfeifania</taxon>
    </lineage>
</organism>
<keyword evidence="2" id="KW-1185">Reference proteome</keyword>
<proteinExistence type="predicted"/>
<evidence type="ECO:0000313" key="2">
    <source>
        <dbReference type="Proteomes" id="UP000184050"/>
    </source>
</evidence>
<dbReference type="STRING" id="1168035.SAMN05444280_11782"/>
<dbReference type="Proteomes" id="UP000184050">
    <property type="component" value="Unassembled WGS sequence"/>
</dbReference>
<gene>
    <name evidence="1" type="ORF">SAMN05444280_11782</name>
</gene>
<sequence length="50" mass="6236">MRKNVKNRVMNWKYNIDKPYNKNGYDIYMKVYLHRQASCPRLRKDEICIK</sequence>
<name>A0A1M6IQF2_9BACT</name>
<dbReference type="AlphaFoldDB" id="A0A1M6IQF2"/>
<dbReference type="EMBL" id="FQZE01000017">
    <property type="protein sequence ID" value="SHJ36589.1"/>
    <property type="molecule type" value="Genomic_DNA"/>
</dbReference>
<protein>
    <submittedName>
        <fullName evidence="1">Uncharacterized protein</fullName>
    </submittedName>
</protein>
<evidence type="ECO:0000313" key="1">
    <source>
        <dbReference type="EMBL" id="SHJ36589.1"/>
    </source>
</evidence>
<accession>A0A1M6IQF2</accession>